<gene>
    <name evidence="2" type="ordered locus">M301_0271</name>
</gene>
<keyword evidence="3" id="KW-1185">Reference proteome</keyword>
<dbReference type="Proteomes" id="UP000000383">
    <property type="component" value="Chromosome"/>
</dbReference>
<feature type="transmembrane region" description="Helical" evidence="1">
    <location>
        <begin position="90"/>
        <end position="107"/>
    </location>
</feature>
<keyword evidence="1 2" id="KW-0812">Transmembrane</keyword>
<dbReference type="STRING" id="666681.M301_0271"/>
<evidence type="ECO:0000313" key="2">
    <source>
        <dbReference type="EMBL" id="ADI28658.1"/>
    </source>
</evidence>
<keyword evidence="1" id="KW-1133">Transmembrane helix</keyword>
<dbReference type="InterPro" id="IPR022064">
    <property type="entry name" value="DUF3619"/>
</dbReference>
<name>D7DLH4_METV0</name>
<protein>
    <submittedName>
        <fullName evidence="2">Putative transmembrane protein</fullName>
    </submittedName>
</protein>
<dbReference type="Pfam" id="PF12279">
    <property type="entry name" value="DUF3619"/>
    <property type="match status" value="1"/>
</dbReference>
<dbReference type="HOGENOM" id="CLU_131372_0_0_4"/>
<organism evidence="2 3">
    <name type="scientific">Methylotenera versatilis (strain 301)</name>
    <dbReference type="NCBI Taxonomy" id="666681"/>
    <lineage>
        <taxon>Bacteria</taxon>
        <taxon>Pseudomonadati</taxon>
        <taxon>Pseudomonadota</taxon>
        <taxon>Betaproteobacteria</taxon>
        <taxon>Nitrosomonadales</taxon>
        <taxon>Methylophilaceae</taxon>
        <taxon>Methylotenera</taxon>
    </lineage>
</organism>
<dbReference type="KEGG" id="meh:M301_0271"/>
<reference evidence="2 3" key="2">
    <citation type="journal article" date="2011" name="J. Bacteriol.">
        <title>Genomes of three methylotrophs from a single niche uncover genetic and metabolic divergence of Methylophilaceae.</title>
        <authorList>
            <person name="Lapidus A."/>
            <person name="Clum A."/>
            <person name="Labutti K."/>
            <person name="Kaluzhnaya M.G."/>
            <person name="Lim S."/>
            <person name="Beck D.A."/>
            <person name="Glavina Del Rio T."/>
            <person name="Nolan M."/>
            <person name="Mavromatis K."/>
            <person name="Huntemann M."/>
            <person name="Lucas S."/>
            <person name="Lidstrom M.E."/>
            <person name="Ivanova N."/>
            <person name="Chistoserdova L."/>
        </authorList>
    </citation>
    <scope>NUCLEOTIDE SEQUENCE [LARGE SCALE GENOMIC DNA]</scope>
    <source>
        <strain evidence="2 3">301</strain>
    </source>
</reference>
<dbReference type="EMBL" id="CP002056">
    <property type="protein sequence ID" value="ADI28658.1"/>
    <property type="molecule type" value="Genomic_DNA"/>
</dbReference>
<proteinExistence type="predicted"/>
<evidence type="ECO:0000256" key="1">
    <source>
        <dbReference type="SAM" id="Phobius"/>
    </source>
</evidence>
<reference evidence="3" key="1">
    <citation type="submission" date="2010-05" db="EMBL/GenBank/DDBJ databases">
        <title>Complete sequence of Methylotenera sp. 301.</title>
        <authorList>
            <person name="Lucas S."/>
            <person name="Copeland A."/>
            <person name="Lapidus A."/>
            <person name="Cheng J.-F."/>
            <person name="Bruce D."/>
            <person name="Goodwin L."/>
            <person name="Pitluck S."/>
            <person name="Clum A."/>
            <person name="Land M."/>
            <person name="Hauser L."/>
            <person name="Kyrpides N."/>
            <person name="Ivanova N."/>
            <person name="Chistoservova L."/>
            <person name="Kalyuzhnaya M."/>
            <person name="Woyke T."/>
        </authorList>
    </citation>
    <scope>NUCLEOTIDE SEQUENCE [LARGE SCALE GENOMIC DNA]</scope>
    <source>
        <strain evidence="3">301</strain>
    </source>
</reference>
<dbReference type="AlphaFoldDB" id="D7DLH4"/>
<accession>D7DLH4</accession>
<evidence type="ECO:0000313" key="3">
    <source>
        <dbReference type="Proteomes" id="UP000000383"/>
    </source>
</evidence>
<dbReference type="RefSeq" id="WP_013146975.1">
    <property type="nucleotide sequence ID" value="NC_014207.1"/>
</dbReference>
<keyword evidence="1" id="KW-0472">Membrane</keyword>
<sequence precursor="true">MDTQKDMQNSQVNENLVNANLIEDEQVAKLAANLLNDNSQHLNAVTLQRLSEARELAVSKLEASQGVNRSDHVLQWVGHGFGGYFGQHRLMSAAIIVGAMLLTFFAAQKFNADNNLENSDAFLLASELPPEAFADKGFDTWLVSKRD</sequence>
<dbReference type="eggNOG" id="ENOG5033K88">
    <property type="taxonomic scope" value="Bacteria"/>
</dbReference>